<proteinExistence type="predicted"/>
<accession>A0ACB9P4J9</accession>
<keyword evidence="2" id="KW-1185">Reference proteome</keyword>
<dbReference type="EMBL" id="CM039430">
    <property type="protein sequence ID" value="KAI4343738.1"/>
    <property type="molecule type" value="Genomic_DNA"/>
</dbReference>
<sequence length="101" mass="10685">MVLVKVLPLFILCWVFSLLCSRTKCGSSEVLVKFLKAPHTFSHLNSATFSFEALDSANGSSCSNCSFSCKVSPLGKGVCVCVCWWGGGGGVVAWLNICTAA</sequence>
<dbReference type="Proteomes" id="UP000828941">
    <property type="component" value="Chromosome 5"/>
</dbReference>
<protein>
    <submittedName>
        <fullName evidence="1">Uncharacterized protein</fullName>
    </submittedName>
</protein>
<evidence type="ECO:0000313" key="1">
    <source>
        <dbReference type="EMBL" id="KAI4343738.1"/>
    </source>
</evidence>
<organism evidence="1 2">
    <name type="scientific">Bauhinia variegata</name>
    <name type="common">Purple orchid tree</name>
    <name type="synonym">Phanera variegata</name>
    <dbReference type="NCBI Taxonomy" id="167791"/>
    <lineage>
        <taxon>Eukaryota</taxon>
        <taxon>Viridiplantae</taxon>
        <taxon>Streptophyta</taxon>
        <taxon>Embryophyta</taxon>
        <taxon>Tracheophyta</taxon>
        <taxon>Spermatophyta</taxon>
        <taxon>Magnoliopsida</taxon>
        <taxon>eudicotyledons</taxon>
        <taxon>Gunneridae</taxon>
        <taxon>Pentapetalae</taxon>
        <taxon>rosids</taxon>
        <taxon>fabids</taxon>
        <taxon>Fabales</taxon>
        <taxon>Fabaceae</taxon>
        <taxon>Cercidoideae</taxon>
        <taxon>Cercideae</taxon>
        <taxon>Bauhiniinae</taxon>
        <taxon>Bauhinia</taxon>
    </lineage>
</organism>
<comment type="caution">
    <text evidence="1">The sequence shown here is derived from an EMBL/GenBank/DDBJ whole genome shotgun (WGS) entry which is preliminary data.</text>
</comment>
<reference evidence="1 2" key="1">
    <citation type="journal article" date="2022" name="DNA Res.">
        <title>Chromosomal-level genome assembly of the orchid tree Bauhinia variegata (Leguminosae; Cercidoideae) supports the allotetraploid origin hypothesis of Bauhinia.</title>
        <authorList>
            <person name="Zhong Y."/>
            <person name="Chen Y."/>
            <person name="Zheng D."/>
            <person name="Pang J."/>
            <person name="Liu Y."/>
            <person name="Luo S."/>
            <person name="Meng S."/>
            <person name="Qian L."/>
            <person name="Wei D."/>
            <person name="Dai S."/>
            <person name="Zhou R."/>
        </authorList>
    </citation>
    <scope>NUCLEOTIDE SEQUENCE [LARGE SCALE GENOMIC DNA]</scope>
    <source>
        <strain evidence="1">BV-YZ2020</strain>
    </source>
</reference>
<name>A0ACB9P4J9_BAUVA</name>
<evidence type="ECO:0000313" key="2">
    <source>
        <dbReference type="Proteomes" id="UP000828941"/>
    </source>
</evidence>
<gene>
    <name evidence="1" type="ORF">L6164_011051</name>
</gene>